<sequence>MQGVLTLLQRRQHGLLEGRPVLITAGASGFLPGLLPAKAQPLPLKLRAGREALCTGIAQRTERCKDAAENIQREARKVRALGEYDVAKACSQ</sequence>
<reference evidence="1 2" key="1">
    <citation type="journal article" date="2020" name="Microb. Genom.">
        <title>Genetic diversity of clinical and environmental Mucorales isolates obtained from an investigation of mucormycosis cases among solid organ transplant recipients.</title>
        <authorList>
            <person name="Nguyen M.H."/>
            <person name="Kaul D."/>
            <person name="Muto C."/>
            <person name="Cheng S.J."/>
            <person name="Richter R.A."/>
            <person name="Bruno V.M."/>
            <person name="Liu G."/>
            <person name="Beyhan S."/>
            <person name="Sundermann A.J."/>
            <person name="Mounaud S."/>
            <person name="Pasculle A.W."/>
            <person name="Nierman W.C."/>
            <person name="Driscoll E."/>
            <person name="Cumbie R."/>
            <person name="Clancy C.J."/>
            <person name="Dupont C.L."/>
        </authorList>
    </citation>
    <scope>NUCLEOTIDE SEQUENCE [LARGE SCALE GENOMIC DNA]</scope>
    <source>
        <strain evidence="1 2">GL24</strain>
    </source>
</reference>
<name>A0A9P6XW99_9FUNG</name>
<accession>A0A9P6XW99</accession>
<evidence type="ECO:0000313" key="1">
    <source>
        <dbReference type="EMBL" id="KAG1533917.1"/>
    </source>
</evidence>
<proteinExistence type="predicted"/>
<comment type="caution">
    <text evidence="1">The sequence shown here is derived from an EMBL/GenBank/DDBJ whole genome shotgun (WGS) entry which is preliminary data.</text>
</comment>
<keyword evidence="2" id="KW-1185">Reference proteome</keyword>
<dbReference type="Proteomes" id="UP000740926">
    <property type="component" value="Unassembled WGS sequence"/>
</dbReference>
<organism evidence="1 2">
    <name type="scientific">Rhizopus delemar</name>
    <dbReference type="NCBI Taxonomy" id="936053"/>
    <lineage>
        <taxon>Eukaryota</taxon>
        <taxon>Fungi</taxon>
        <taxon>Fungi incertae sedis</taxon>
        <taxon>Mucoromycota</taxon>
        <taxon>Mucoromycotina</taxon>
        <taxon>Mucoromycetes</taxon>
        <taxon>Mucorales</taxon>
        <taxon>Mucorineae</taxon>
        <taxon>Rhizopodaceae</taxon>
        <taxon>Rhizopus</taxon>
    </lineage>
</organism>
<gene>
    <name evidence="1" type="ORF">G6F50_015709</name>
</gene>
<protein>
    <submittedName>
        <fullName evidence="1">Uncharacterized protein</fullName>
    </submittedName>
</protein>
<evidence type="ECO:0000313" key="2">
    <source>
        <dbReference type="Proteomes" id="UP000740926"/>
    </source>
</evidence>
<dbReference type="EMBL" id="JAANIU010008986">
    <property type="protein sequence ID" value="KAG1533917.1"/>
    <property type="molecule type" value="Genomic_DNA"/>
</dbReference>
<dbReference type="AlphaFoldDB" id="A0A9P6XW99"/>